<proteinExistence type="predicted"/>
<dbReference type="STRING" id="31234.E3MBD6"/>
<evidence type="ECO:0000313" key="2">
    <source>
        <dbReference type="Proteomes" id="UP000008281"/>
    </source>
</evidence>
<dbReference type="eggNOG" id="KOG2532">
    <property type="taxonomic scope" value="Eukaryota"/>
</dbReference>
<dbReference type="AlphaFoldDB" id="E3MBD6"/>
<dbReference type="OrthoDB" id="2985014at2759"/>
<protein>
    <submittedName>
        <fullName evidence="1">Uncharacterized protein</fullName>
    </submittedName>
</protein>
<sequence length="38" mass="4576">MLKNCEVHPTTSSEFPDIRKTSNFVFWNRTRLYIMVLT</sequence>
<dbReference type="Proteomes" id="UP000008281">
    <property type="component" value="Unassembled WGS sequence"/>
</dbReference>
<evidence type="ECO:0000313" key="1">
    <source>
        <dbReference type="EMBL" id="EFO97902.1"/>
    </source>
</evidence>
<organism evidence="2">
    <name type="scientific">Caenorhabditis remanei</name>
    <name type="common">Caenorhabditis vulgaris</name>
    <dbReference type="NCBI Taxonomy" id="31234"/>
    <lineage>
        <taxon>Eukaryota</taxon>
        <taxon>Metazoa</taxon>
        <taxon>Ecdysozoa</taxon>
        <taxon>Nematoda</taxon>
        <taxon>Chromadorea</taxon>
        <taxon>Rhabditida</taxon>
        <taxon>Rhabditina</taxon>
        <taxon>Rhabditomorpha</taxon>
        <taxon>Rhabditoidea</taxon>
        <taxon>Rhabditidae</taxon>
        <taxon>Peloderinae</taxon>
        <taxon>Caenorhabditis</taxon>
    </lineage>
</organism>
<reference evidence="1" key="1">
    <citation type="submission" date="2007-07" db="EMBL/GenBank/DDBJ databases">
        <title>PCAP assembly of the Caenorhabditis remanei genome.</title>
        <authorList>
            <consortium name="The Caenorhabditis remanei Sequencing Consortium"/>
            <person name="Wilson R.K."/>
        </authorList>
    </citation>
    <scope>NUCLEOTIDE SEQUENCE [LARGE SCALE GENOMIC DNA]</scope>
    <source>
        <strain evidence="1">PB4641</strain>
    </source>
</reference>
<dbReference type="EMBL" id="DS268433">
    <property type="protein sequence ID" value="EFO97902.1"/>
    <property type="molecule type" value="Genomic_DNA"/>
</dbReference>
<name>E3MBD6_CAERE</name>
<accession>E3MBD6</accession>
<dbReference type="InParanoid" id="E3MBD6"/>
<dbReference type="HOGENOM" id="CLU_3336099_0_0_1"/>
<gene>
    <name evidence="1" type="ORF">CRE_16022</name>
</gene>
<keyword evidence="2" id="KW-1185">Reference proteome</keyword>